<dbReference type="PROSITE" id="PS50113">
    <property type="entry name" value="PAC"/>
    <property type="match status" value="1"/>
</dbReference>
<dbReference type="PANTHER" id="PTHR45138">
    <property type="entry name" value="REGULATORY COMPONENTS OF SENSORY TRANSDUCTION SYSTEM"/>
    <property type="match status" value="1"/>
</dbReference>
<evidence type="ECO:0000256" key="2">
    <source>
        <dbReference type="ARBA" id="ARBA00012528"/>
    </source>
</evidence>
<evidence type="ECO:0000256" key="1">
    <source>
        <dbReference type="ARBA" id="ARBA00001946"/>
    </source>
</evidence>
<dbReference type="Proteomes" id="UP000004371">
    <property type="component" value="Unassembled WGS sequence"/>
</dbReference>
<evidence type="ECO:0000256" key="3">
    <source>
        <dbReference type="ARBA" id="ARBA00034247"/>
    </source>
</evidence>
<evidence type="ECO:0000256" key="4">
    <source>
        <dbReference type="SAM" id="Phobius"/>
    </source>
</evidence>
<dbReference type="CDD" id="cd01949">
    <property type="entry name" value="GGDEF"/>
    <property type="match status" value="1"/>
</dbReference>
<dbReference type="AlphaFoldDB" id="E8LNC3"/>
<dbReference type="InterPro" id="IPR000700">
    <property type="entry name" value="PAS-assoc_C"/>
</dbReference>
<feature type="domain" description="PAS" evidence="5">
    <location>
        <begin position="36"/>
        <end position="73"/>
    </location>
</feature>
<comment type="caution">
    <text evidence="8">The sequence shown here is derived from an EMBL/GenBank/DDBJ whole genome shotgun (WGS) entry which is preliminary data.</text>
</comment>
<dbReference type="PANTHER" id="PTHR45138:SF9">
    <property type="entry name" value="DIGUANYLATE CYCLASE DGCM-RELATED"/>
    <property type="match status" value="1"/>
</dbReference>
<accession>E8LNC3</accession>
<dbReference type="SUPFAM" id="SSF55785">
    <property type="entry name" value="PYP-like sensor domain (PAS domain)"/>
    <property type="match status" value="2"/>
</dbReference>
<evidence type="ECO:0000313" key="9">
    <source>
        <dbReference type="Proteomes" id="UP000004371"/>
    </source>
</evidence>
<dbReference type="InterPro" id="IPR000160">
    <property type="entry name" value="GGDEF_dom"/>
</dbReference>
<dbReference type="Pfam" id="PF00990">
    <property type="entry name" value="GGDEF"/>
    <property type="match status" value="1"/>
</dbReference>
<dbReference type="InterPro" id="IPR035965">
    <property type="entry name" value="PAS-like_dom_sf"/>
</dbReference>
<dbReference type="InterPro" id="IPR000014">
    <property type="entry name" value="PAS"/>
</dbReference>
<dbReference type="SUPFAM" id="SSF55073">
    <property type="entry name" value="Nucleotide cyclase"/>
    <property type="match status" value="1"/>
</dbReference>
<dbReference type="InterPro" id="IPR013656">
    <property type="entry name" value="PAS_4"/>
</dbReference>
<keyword evidence="9" id="KW-1185">Reference proteome</keyword>
<dbReference type="PROSITE" id="PS50887">
    <property type="entry name" value="GGDEF"/>
    <property type="match status" value="1"/>
</dbReference>
<reference evidence="8 9" key="1">
    <citation type="journal article" date="2012" name="Int. J. Syst. Evol. Microbiol.">
        <title>Vibrio caribbeanicus sp. nov., isolated from the marine sponge Scleritoderma cyanea.</title>
        <authorList>
            <person name="Hoffmann M."/>
            <person name="Monday S.R."/>
            <person name="Allard M.W."/>
            <person name="Strain E.A."/>
            <person name="Whittaker P."/>
            <person name="Naum M."/>
            <person name="McCarthy P.J."/>
            <person name="Lopez J.V."/>
            <person name="Fischer M."/>
            <person name="Brown E.W."/>
        </authorList>
    </citation>
    <scope>NUCLEOTIDE SEQUENCE [LARGE SCALE GENOMIC DNA]</scope>
    <source>
        <strain evidence="8 9">LMG 20546</strain>
    </source>
</reference>
<name>E8LNC3_9VIBR</name>
<gene>
    <name evidence="8" type="ORF">VIBR0546_20935</name>
</gene>
<sequence length="582" mass="65751">MEQVLVWLWDSTHGHGFDFVVILLATLAAIAIYAKNQSHLIELLETTPNALLLVDSKTGELLLANPAANQLLGVRKVGKSFMLPSLVTPQFLLSITSPFAGKRFSAHMLSWPISESRAVKLDVSGHKTIYRRRATWLLYFSPHHLTDMELKKEINSLTMVKSAFDNLSELVFIKNNDGKIISTNRSFQRFWHNREEEGAADIQGVIKGRASKRRWTVTPDGRSCLLESYQNILLSSDGEKLGTIGISHDVTDWHDMQKNLRDEMEKRKDTEVALAQRDTILQNILESSPDSIGIFNENMVYQACNLPFVKALGISEVNDLIGKRLQDVIPNESYQRLSETDHKVLYEGKSLRYIDRVISSNGEYIWYDVVKSPFRDPASGTNGVLIMARDVSERYLAEQKLEEANQELERLSFIDGLTQISNRRRFDEQLETLWHLHIREQQPLTVILCDIDYFKGYNDFYGHQRGDDALIKVGEVFKKVLTRSSDCVARYGGEEFGFILPNTTTEGALQVAKRIHEGVAALGLEHRKSKISNQITTSIGLVSIVPQPMTSSETIIALADSALYQAKANGRNQTCVHHTSEN</sequence>
<comment type="catalytic activity">
    <reaction evidence="3">
        <text>2 GTP = 3',3'-c-di-GMP + 2 diphosphate</text>
        <dbReference type="Rhea" id="RHEA:24898"/>
        <dbReference type="ChEBI" id="CHEBI:33019"/>
        <dbReference type="ChEBI" id="CHEBI:37565"/>
        <dbReference type="ChEBI" id="CHEBI:58805"/>
        <dbReference type="EC" id="2.7.7.65"/>
    </reaction>
</comment>
<feature type="domain" description="PAC" evidence="6">
    <location>
        <begin position="351"/>
        <end position="403"/>
    </location>
</feature>
<dbReference type="GO" id="GO:0043709">
    <property type="term" value="P:cell adhesion involved in single-species biofilm formation"/>
    <property type="evidence" value="ECO:0007669"/>
    <property type="project" value="TreeGrafter"/>
</dbReference>
<evidence type="ECO:0000259" key="7">
    <source>
        <dbReference type="PROSITE" id="PS50887"/>
    </source>
</evidence>
<dbReference type="GO" id="GO:0005886">
    <property type="term" value="C:plasma membrane"/>
    <property type="evidence" value="ECO:0007669"/>
    <property type="project" value="TreeGrafter"/>
</dbReference>
<feature type="transmembrane region" description="Helical" evidence="4">
    <location>
        <begin position="15"/>
        <end position="34"/>
    </location>
</feature>
<comment type="cofactor">
    <cofactor evidence="1">
        <name>Mg(2+)</name>
        <dbReference type="ChEBI" id="CHEBI:18420"/>
    </cofactor>
</comment>
<dbReference type="RefSeq" id="WP_006877377.1">
    <property type="nucleotide sequence ID" value="NZ_AEVS01000001.1"/>
</dbReference>
<dbReference type="Gene3D" id="3.30.450.20">
    <property type="entry name" value="PAS domain"/>
    <property type="match status" value="2"/>
</dbReference>
<dbReference type="InterPro" id="IPR043128">
    <property type="entry name" value="Rev_trsase/Diguanyl_cyclase"/>
</dbReference>
<dbReference type="EC" id="2.7.7.65" evidence="2"/>
<organism evidence="8 9">
    <name type="scientific">Vibrio brasiliensis LMG 20546</name>
    <dbReference type="NCBI Taxonomy" id="945543"/>
    <lineage>
        <taxon>Bacteria</taxon>
        <taxon>Pseudomonadati</taxon>
        <taxon>Pseudomonadota</taxon>
        <taxon>Gammaproteobacteria</taxon>
        <taxon>Vibrionales</taxon>
        <taxon>Vibrionaceae</taxon>
        <taxon>Vibrio</taxon>
        <taxon>Vibrio oreintalis group</taxon>
    </lineage>
</organism>
<feature type="domain" description="GGDEF" evidence="7">
    <location>
        <begin position="442"/>
        <end position="579"/>
    </location>
</feature>
<dbReference type="Gene3D" id="3.30.70.270">
    <property type="match status" value="1"/>
</dbReference>
<keyword evidence="4" id="KW-0812">Transmembrane</keyword>
<dbReference type="SMART" id="SM00267">
    <property type="entry name" value="GGDEF"/>
    <property type="match status" value="1"/>
</dbReference>
<keyword evidence="4" id="KW-1133">Transmembrane helix</keyword>
<dbReference type="CDD" id="cd00130">
    <property type="entry name" value="PAS"/>
    <property type="match status" value="1"/>
</dbReference>
<dbReference type="FunFam" id="3.30.70.270:FF:000001">
    <property type="entry name" value="Diguanylate cyclase domain protein"/>
    <property type="match status" value="1"/>
</dbReference>
<dbReference type="GO" id="GO:0052621">
    <property type="term" value="F:diguanylate cyclase activity"/>
    <property type="evidence" value="ECO:0007669"/>
    <property type="project" value="UniProtKB-EC"/>
</dbReference>
<dbReference type="Pfam" id="PF08448">
    <property type="entry name" value="PAS_4"/>
    <property type="match status" value="1"/>
</dbReference>
<evidence type="ECO:0000259" key="6">
    <source>
        <dbReference type="PROSITE" id="PS50113"/>
    </source>
</evidence>
<dbReference type="NCBIfam" id="TIGR00229">
    <property type="entry name" value="sensory_box"/>
    <property type="match status" value="1"/>
</dbReference>
<dbReference type="STRING" id="945543.VIBR0546_20935"/>
<dbReference type="SMART" id="SM00091">
    <property type="entry name" value="PAS"/>
    <property type="match status" value="3"/>
</dbReference>
<dbReference type="eggNOG" id="COG3829">
    <property type="taxonomic scope" value="Bacteria"/>
</dbReference>
<dbReference type="Pfam" id="PF13188">
    <property type="entry name" value="PAS_8"/>
    <property type="match status" value="2"/>
</dbReference>
<dbReference type="GO" id="GO:1902201">
    <property type="term" value="P:negative regulation of bacterial-type flagellum-dependent cell motility"/>
    <property type="evidence" value="ECO:0007669"/>
    <property type="project" value="TreeGrafter"/>
</dbReference>
<dbReference type="EMBL" id="AEVS01000001">
    <property type="protein sequence ID" value="EGA67799.1"/>
    <property type="molecule type" value="Genomic_DNA"/>
</dbReference>
<keyword evidence="4" id="KW-0472">Membrane</keyword>
<evidence type="ECO:0000259" key="5">
    <source>
        <dbReference type="PROSITE" id="PS50112"/>
    </source>
</evidence>
<dbReference type="InterPro" id="IPR029787">
    <property type="entry name" value="Nucleotide_cyclase"/>
</dbReference>
<dbReference type="OrthoDB" id="9812260at2"/>
<dbReference type="InterPro" id="IPR050469">
    <property type="entry name" value="Diguanylate_Cyclase"/>
</dbReference>
<proteinExistence type="predicted"/>
<evidence type="ECO:0000313" key="8">
    <source>
        <dbReference type="EMBL" id="EGA67799.1"/>
    </source>
</evidence>
<protein>
    <recommendedName>
        <fullName evidence="2">diguanylate cyclase</fullName>
        <ecNumber evidence="2">2.7.7.65</ecNumber>
    </recommendedName>
</protein>
<dbReference type="NCBIfam" id="TIGR00254">
    <property type="entry name" value="GGDEF"/>
    <property type="match status" value="1"/>
</dbReference>
<dbReference type="eggNOG" id="COG3706">
    <property type="taxonomic scope" value="Bacteria"/>
</dbReference>
<dbReference type="PROSITE" id="PS50112">
    <property type="entry name" value="PAS"/>
    <property type="match status" value="1"/>
</dbReference>